<dbReference type="Pfam" id="PF01541">
    <property type="entry name" value="GIY-YIG"/>
    <property type="match status" value="1"/>
</dbReference>
<keyword evidence="3 7" id="KW-0228">DNA excision</keyword>
<dbReference type="GO" id="GO:0006289">
    <property type="term" value="P:nucleotide-excision repair"/>
    <property type="evidence" value="ECO:0007669"/>
    <property type="project" value="UniProtKB-UniRule"/>
</dbReference>
<dbReference type="PANTHER" id="PTHR30562">
    <property type="entry name" value="UVRC/OXIDOREDUCTASE"/>
    <property type="match status" value="1"/>
</dbReference>
<dbReference type="PROSITE" id="PS50164">
    <property type="entry name" value="GIY_YIG"/>
    <property type="match status" value="1"/>
</dbReference>
<reference evidence="13" key="1">
    <citation type="journal article" date="2018" name="Science">
        <title>A primordial and reversible TCA cycle in a facultatively chemolithoautotrophic thermophile.</title>
        <authorList>
            <person name="Nunoura T."/>
            <person name="Chikaraishi Y."/>
            <person name="Izaki R."/>
            <person name="Suwa T."/>
            <person name="Sato T."/>
            <person name="Harada T."/>
            <person name="Mori K."/>
            <person name="Kato Y."/>
            <person name="Miyazaki M."/>
            <person name="Shimamura S."/>
            <person name="Yanagawa K."/>
            <person name="Shuto A."/>
            <person name="Ohkouchi N."/>
            <person name="Fujita N."/>
            <person name="Takaki Y."/>
            <person name="Atomi H."/>
            <person name="Takai K."/>
        </authorList>
    </citation>
    <scope>NUCLEOTIDE SEQUENCE [LARGE SCALE GENOMIC DNA]</scope>
    <source>
        <strain evidence="13">DSM 17441 / JCM 13301 / NBRC 103674 / ABI70S6</strain>
    </source>
</reference>
<protein>
    <recommendedName>
        <fullName evidence="7">UvrABC system protein C</fullName>
        <shortName evidence="7">Protein UvrC</shortName>
    </recommendedName>
    <alternativeName>
        <fullName evidence="7">Excinuclease ABC subunit C</fullName>
    </alternativeName>
</protein>
<dbReference type="PATRIC" id="fig|1298851.3.peg.964"/>
<dbReference type="InterPro" id="IPR047296">
    <property type="entry name" value="GIY-YIG_UvrC_Cho"/>
</dbReference>
<proteinExistence type="inferred from homology"/>
<dbReference type="Pfam" id="PF22920">
    <property type="entry name" value="UvrC_RNaseH"/>
    <property type="match status" value="1"/>
</dbReference>
<comment type="function">
    <text evidence="7">The UvrABC repair system catalyzes the recognition and processing of DNA lesions. UvrC both incises the 5' and 3' sides of the lesion. The N-terminal half is responsible for the 3' incision and the C-terminal half is responsible for the 5' incision.</text>
</comment>
<feature type="domain" description="GIY-YIG" evidence="10">
    <location>
        <begin position="14"/>
        <end position="91"/>
    </location>
</feature>
<keyword evidence="6 7" id="KW-0742">SOS response</keyword>
<gene>
    <name evidence="7 12" type="primary">uvrC</name>
    <name evidence="12" type="ORF">TST_0927</name>
</gene>
<feature type="domain" description="UVR" evidence="9">
    <location>
        <begin position="202"/>
        <end position="237"/>
    </location>
</feature>
<dbReference type="KEGG" id="ttk:TST_0927"/>
<dbReference type="Proteomes" id="UP000063234">
    <property type="component" value="Chromosome"/>
</dbReference>
<keyword evidence="5 7" id="KW-0234">DNA repair</keyword>
<dbReference type="Gene3D" id="1.10.150.20">
    <property type="entry name" value="5' to 3' exonuclease, C-terminal subdomain"/>
    <property type="match status" value="1"/>
</dbReference>
<keyword evidence="2 7" id="KW-0227">DNA damage</keyword>
<keyword evidence="13" id="KW-1185">Reference proteome</keyword>
<dbReference type="STRING" id="1298851.TST_0927"/>
<comment type="similarity">
    <text evidence="7">Belongs to the UvrC family.</text>
</comment>
<name>A0A0S3QTR1_THET7</name>
<dbReference type="Gene3D" id="3.40.1440.10">
    <property type="entry name" value="GIY-YIG endonuclease"/>
    <property type="match status" value="1"/>
</dbReference>
<feature type="domain" description="UvrC family homology region profile" evidence="11">
    <location>
        <begin position="253"/>
        <end position="462"/>
    </location>
</feature>
<evidence type="ECO:0000256" key="2">
    <source>
        <dbReference type="ARBA" id="ARBA00022763"/>
    </source>
</evidence>
<dbReference type="InterPro" id="IPR010994">
    <property type="entry name" value="RuvA_2-like"/>
</dbReference>
<sequence length="585" mass="68350">MRESLIEKIKEAPDKPGVYIFKDEDGFPLYVGKARSLKNRLRSYLSQNISHKIRVMLQKARDIEIFTTDTELNAFILENNLIKTHKPPFNVMLRDDKNYPYIKVVITDPYPYIEITRKVERDGCKYYGPYVPTWAVRETLKTLTESFPIRRCKVDLTKAKQNRPCLNHQIGKCLGPCAGLVSREEYLKVVEDLIRVMEGEGKQIIEKLKQEMEEAAENLEFERAARLRDRIFSLERIMERQKMLLQEKIDLDVLGITCKEEVCSIAVIFVRKGMVVGEKAFQFEEATKDEALEAFLREFYANEKHPVNLLTSENVPKEWEQVIGIKLIKPETAEYSMLIDMAEEKATEYLEEYLLKRKETTELLEQAKTLLGLSKLPLRIEGYDISNIQGKEAVGSMVVFEMGKPVKSQYRRFRIKWVEGPDDYSMHEEVIRRRLAHTEWKKPDLILIDGGIGQLNRVNEVIREAGWQVDVLAISKDKDRDHIWTEKGEILVPDNHPVYFLLQRVRDESHRFAVSYHRKLRSKRMLETELEKIEGIGPVRRRKILEYLGDTNGRMLESYELARACNIPLELAQRVAELLRNKNAR</sequence>
<keyword evidence="8" id="KW-0175">Coiled coil</keyword>
<evidence type="ECO:0000256" key="4">
    <source>
        <dbReference type="ARBA" id="ARBA00022881"/>
    </source>
</evidence>
<evidence type="ECO:0000256" key="1">
    <source>
        <dbReference type="ARBA" id="ARBA00022490"/>
    </source>
</evidence>
<dbReference type="NCBIfam" id="TIGR00194">
    <property type="entry name" value="uvrC"/>
    <property type="match status" value="1"/>
</dbReference>
<dbReference type="AlphaFoldDB" id="A0A0S3QTR1"/>
<dbReference type="Pfam" id="PF02151">
    <property type="entry name" value="UVR"/>
    <property type="match status" value="1"/>
</dbReference>
<dbReference type="GO" id="GO:0009381">
    <property type="term" value="F:excinuclease ABC activity"/>
    <property type="evidence" value="ECO:0007669"/>
    <property type="project" value="UniProtKB-UniRule"/>
</dbReference>
<evidence type="ECO:0000256" key="7">
    <source>
        <dbReference type="HAMAP-Rule" id="MF_00203"/>
    </source>
</evidence>
<comment type="subcellular location">
    <subcellularLocation>
        <location evidence="7">Cytoplasm</location>
    </subcellularLocation>
</comment>
<dbReference type="InterPro" id="IPR050066">
    <property type="entry name" value="UvrABC_protein_C"/>
</dbReference>
<evidence type="ECO:0000313" key="12">
    <source>
        <dbReference type="EMBL" id="BAT71727.1"/>
    </source>
</evidence>
<dbReference type="SUPFAM" id="SSF46600">
    <property type="entry name" value="C-terminal UvrC-binding domain of UvrB"/>
    <property type="match status" value="1"/>
</dbReference>
<dbReference type="PROSITE" id="PS50151">
    <property type="entry name" value="UVR"/>
    <property type="match status" value="1"/>
</dbReference>
<dbReference type="InterPro" id="IPR035901">
    <property type="entry name" value="GIY-YIG_endonuc_sf"/>
</dbReference>
<dbReference type="SMART" id="SM00465">
    <property type="entry name" value="GIYc"/>
    <property type="match status" value="1"/>
</dbReference>
<keyword evidence="1 7" id="KW-0963">Cytoplasm</keyword>
<evidence type="ECO:0000256" key="3">
    <source>
        <dbReference type="ARBA" id="ARBA00022769"/>
    </source>
</evidence>
<dbReference type="HAMAP" id="MF_00203">
    <property type="entry name" value="UvrC"/>
    <property type="match status" value="1"/>
</dbReference>
<dbReference type="GO" id="GO:0009380">
    <property type="term" value="C:excinuclease repair complex"/>
    <property type="evidence" value="ECO:0007669"/>
    <property type="project" value="InterPro"/>
</dbReference>
<dbReference type="SUPFAM" id="SSF47781">
    <property type="entry name" value="RuvA domain 2-like"/>
    <property type="match status" value="1"/>
</dbReference>
<dbReference type="Pfam" id="PF08459">
    <property type="entry name" value="UvrC_RNaseH_dom"/>
    <property type="match status" value="1"/>
</dbReference>
<accession>A0A0S3QTR1</accession>
<dbReference type="CDD" id="cd10434">
    <property type="entry name" value="GIY-YIG_UvrC_Cho"/>
    <property type="match status" value="1"/>
</dbReference>
<evidence type="ECO:0000313" key="13">
    <source>
        <dbReference type="Proteomes" id="UP000063234"/>
    </source>
</evidence>
<evidence type="ECO:0000256" key="8">
    <source>
        <dbReference type="SAM" id="Coils"/>
    </source>
</evidence>
<organism evidence="12 13">
    <name type="scientific">Thermosulfidibacter takaii (strain DSM 17441 / JCM 13301 / NBRC 103674 / ABI70S6)</name>
    <dbReference type="NCBI Taxonomy" id="1298851"/>
    <lineage>
        <taxon>Bacteria</taxon>
        <taxon>Pseudomonadati</taxon>
        <taxon>Thermosulfidibacterota</taxon>
        <taxon>Thermosulfidibacteria</taxon>
        <taxon>Thermosulfidibacterales</taxon>
        <taxon>Thermosulfidibacteraceae</taxon>
    </lineage>
</organism>
<dbReference type="PANTHER" id="PTHR30562:SF1">
    <property type="entry name" value="UVRABC SYSTEM PROTEIN C"/>
    <property type="match status" value="1"/>
</dbReference>
<dbReference type="OrthoDB" id="9804933at2"/>
<dbReference type="FunFam" id="4.10.860.10:FF:000002">
    <property type="entry name" value="UvrABC system protein C"/>
    <property type="match status" value="1"/>
</dbReference>
<evidence type="ECO:0000256" key="6">
    <source>
        <dbReference type="ARBA" id="ARBA00023236"/>
    </source>
</evidence>
<dbReference type="InterPro" id="IPR001943">
    <property type="entry name" value="UVR_dom"/>
</dbReference>
<dbReference type="InterPro" id="IPR001162">
    <property type="entry name" value="UvrC_RNase_H_dom"/>
</dbReference>
<dbReference type="FunFam" id="3.40.1440.10:FF:000001">
    <property type="entry name" value="UvrABC system protein C"/>
    <property type="match status" value="1"/>
</dbReference>
<evidence type="ECO:0000259" key="9">
    <source>
        <dbReference type="PROSITE" id="PS50151"/>
    </source>
</evidence>
<dbReference type="InterPro" id="IPR036876">
    <property type="entry name" value="UVR_dom_sf"/>
</dbReference>
<dbReference type="GO" id="GO:0005737">
    <property type="term" value="C:cytoplasm"/>
    <property type="evidence" value="ECO:0007669"/>
    <property type="project" value="UniProtKB-SubCell"/>
</dbReference>
<dbReference type="GO" id="GO:0003677">
    <property type="term" value="F:DNA binding"/>
    <property type="evidence" value="ECO:0007669"/>
    <property type="project" value="UniProtKB-UniRule"/>
</dbReference>
<dbReference type="GO" id="GO:0009432">
    <property type="term" value="P:SOS response"/>
    <property type="evidence" value="ECO:0007669"/>
    <property type="project" value="UniProtKB-UniRule"/>
</dbReference>
<dbReference type="PROSITE" id="PS50165">
    <property type="entry name" value="UVRC"/>
    <property type="match status" value="1"/>
</dbReference>
<dbReference type="Gene3D" id="4.10.860.10">
    <property type="entry name" value="UVR domain"/>
    <property type="match status" value="1"/>
</dbReference>
<evidence type="ECO:0000259" key="11">
    <source>
        <dbReference type="PROSITE" id="PS50165"/>
    </source>
</evidence>
<comment type="subunit">
    <text evidence="7">Interacts with UvrB in an incision complex.</text>
</comment>
<dbReference type="InterPro" id="IPR004791">
    <property type="entry name" value="UvrC"/>
</dbReference>
<feature type="coiled-coil region" evidence="8">
    <location>
        <begin position="198"/>
        <end position="225"/>
    </location>
</feature>
<dbReference type="InterPro" id="IPR038476">
    <property type="entry name" value="UvrC_RNase_H_dom_sf"/>
</dbReference>
<keyword evidence="4 7" id="KW-0267">Excision nuclease</keyword>
<evidence type="ECO:0000259" key="10">
    <source>
        <dbReference type="PROSITE" id="PS50164"/>
    </source>
</evidence>
<dbReference type="SUPFAM" id="SSF82771">
    <property type="entry name" value="GIY-YIG endonuclease"/>
    <property type="match status" value="1"/>
</dbReference>
<dbReference type="Gene3D" id="3.30.420.340">
    <property type="entry name" value="UvrC, RNAse H endonuclease domain"/>
    <property type="match status" value="1"/>
</dbReference>
<dbReference type="RefSeq" id="WP_068549722.1">
    <property type="nucleotide sequence ID" value="NZ_AP013035.1"/>
</dbReference>
<dbReference type="EMBL" id="AP013035">
    <property type="protein sequence ID" value="BAT71727.1"/>
    <property type="molecule type" value="Genomic_DNA"/>
</dbReference>
<dbReference type="InterPro" id="IPR000305">
    <property type="entry name" value="GIY-YIG_endonuc"/>
</dbReference>
<evidence type="ECO:0000256" key="5">
    <source>
        <dbReference type="ARBA" id="ARBA00023204"/>
    </source>
</evidence>